<keyword evidence="1" id="KW-0732">Signal</keyword>
<evidence type="ECO:0008006" key="4">
    <source>
        <dbReference type="Google" id="ProtNLM"/>
    </source>
</evidence>
<name>A0ABP6QJ89_9ACTN</name>
<evidence type="ECO:0000313" key="3">
    <source>
        <dbReference type="Proteomes" id="UP001501237"/>
    </source>
</evidence>
<reference evidence="3" key="1">
    <citation type="journal article" date="2019" name="Int. J. Syst. Evol. Microbiol.">
        <title>The Global Catalogue of Microorganisms (GCM) 10K type strain sequencing project: providing services to taxonomists for standard genome sequencing and annotation.</title>
        <authorList>
            <consortium name="The Broad Institute Genomics Platform"/>
            <consortium name="The Broad Institute Genome Sequencing Center for Infectious Disease"/>
            <person name="Wu L."/>
            <person name="Ma J."/>
        </authorList>
    </citation>
    <scope>NUCLEOTIDE SEQUENCE [LARGE SCALE GENOMIC DNA]</scope>
    <source>
        <strain evidence="3">JCM 9377</strain>
    </source>
</reference>
<gene>
    <name evidence="2" type="ORF">GCM10010468_68630</name>
</gene>
<proteinExistence type="predicted"/>
<sequence length="221" mass="23574">MRRIVRGAVLATGAVMAVAGCGSQVAAPTKKEWSSASLTAAVLSQQDMPEGFLPAQAQAAFRGVVPRDPSCRRLLALADGYGLRDVPKVTAAFYQTAPGATISQQIVHMGSVRAREFVRSARTVGARCPVLRAEIGGTAMALHRADIAPRGWPDTDTYAVRFTQPASRNYLISYEIVMARSRDDLIILAAPGITRKRAPSVTVRAARAAAVKLARAHKLNP</sequence>
<keyword evidence="3" id="KW-1185">Reference proteome</keyword>
<evidence type="ECO:0000313" key="2">
    <source>
        <dbReference type="EMBL" id="GAA3235079.1"/>
    </source>
</evidence>
<comment type="caution">
    <text evidence="2">The sequence shown here is derived from an EMBL/GenBank/DDBJ whole genome shotgun (WGS) entry which is preliminary data.</text>
</comment>
<dbReference type="EMBL" id="BAAAUV010000027">
    <property type="protein sequence ID" value="GAA3235079.1"/>
    <property type="molecule type" value="Genomic_DNA"/>
</dbReference>
<evidence type="ECO:0000256" key="1">
    <source>
        <dbReference type="SAM" id="SignalP"/>
    </source>
</evidence>
<dbReference type="Proteomes" id="UP001501237">
    <property type="component" value="Unassembled WGS sequence"/>
</dbReference>
<dbReference type="RefSeq" id="WP_344836810.1">
    <property type="nucleotide sequence ID" value="NZ_BAAAUV010000027.1"/>
</dbReference>
<feature type="signal peptide" evidence="1">
    <location>
        <begin position="1"/>
        <end position="26"/>
    </location>
</feature>
<organism evidence="2 3">
    <name type="scientific">Actinocorallia longicatena</name>
    <dbReference type="NCBI Taxonomy" id="111803"/>
    <lineage>
        <taxon>Bacteria</taxon>
        <taxon>Bacillati</taxon>
        <taxon>Actinomycetota</taxon>
        <taxon>Actinomycetes</taxon>
        <taxon>Streptosporangiales</taxon>
        <taxon>Thermomonosporaceae</taxon>
        <taxon>Actinocorallia</taxon>
    </lineage>
</organism>
<protein>
    <recommendedName>
        <fullName evidence="4">PknH-like protein</fullName>
    </recommendedName>
</protein>
<feature type="chain" id="PRO_5046453129" description="PknH-like protein" evidence="1">
    <location>
        <begin position="27"/>
        <end position="221"/>
    </location>
</feature>
<dbReference type="PROSITE" id="PS51257">
    <property type="entry name" value="PROKAR_LIPOPROTEIN"/>
    <property type="match status" value="1"/>
</dbReference>
<accession>A0ABP6QJ89</accession>